<sequence length="572" mass="65644">MSSVTQFPCQNPESRFASPAAAVPEPVWEKQDLRVPRYDDVVFSRPDLSQIIGDAEENRRMFDACSRERSGKIISCLRSWARKAVLEEAARYTAELTGNAVELPADLDERLLYISGHQPALFHPGVWVKNLLVGKVARQTAGLSLNLIVDNDLVSTTSIRVPQGTRSAPELTEIPFDETIEKKPWEETTIQNRELFRSFEKRVTEALEQWPDLGTPLLKQVWPAAVAQMEVSDRLADCLSAARHEMESQWGVENLELPISRMCQTGPFLWFACYLFQNASAFRQIHNEVLGEYRKVNRVRSKTHPVPELSESEGWVETPFWVWQAGATRRHQLLVKREAEQVLLSDGTREIARLPLQEQCDLSAAIEVLKQLPAQGIRLRTRALTTTLFARLFLGDLFVHGIGGAKYDEMTDRIFTRFFHLTPPRYLTLSATRYLPFCEAFDVQQCDETCLRHILRDLDFNSDRHLNPEQREAAASLLERKEALIREQQAAPDPEQSPAARRRNNRHRFRELRDVDAELAEMTTQLRRQVEEDLAAIQKQRQANQVIQSRELSFVLYPETTLKSLFDKLVVE</sequence>
<feature type="coiled-coil region" evidence="1">
    <location>
        <begin position="512"/>
        <end position="540"/>
    </location>
</feature>
<keyword evidence="1" id="KW-0175">Coiled coil</keyword>
<gene>
    <name evidence="3" type="ORF">Enr10x_22460</name>
</gene>
<accession>A0A517Q5Q9</accession>
<proteinExistence type="predicted"/>
<evidence type="ECO:0000256" key="2">
    <source>
        <dbReference type="SAM" id="MobiDB-lite"/>
    </source>
</evidence>
<evidence type="ECO:0000313" key="4">
    <source>
        <dbReference type="Proteomes" id="UP000315647"/>
    </source>
</evidence>
<organism evidence="3 4">
    <name type="scientific">Gimesia panareensis</name>
    <dbReference type="NCBI Taxonomy" id="2527978"/>
    <lineage>
        <taxon>Bacteria</taxon>
        <taxon>Pseudomonadati</taxon>
        <taxon>Planctomycetota</taxon>
        <taxon>Planctomycetia</taxon>
        <taxon>Planctomycetales</taxon>
        <taxon>Planctomycetaceae</taxon>
        <taxon>Gimesia</taxon>
    </lineage>
</organism>
<reference evidence="3 4" key="1">
    <citation type="submission" date="2019-03" db="EMBL/GenBank/DDBJ databases">
        <title>Deep-cultivation of Planctomycetes and their phenomic and genomic characterization uncovers novel biology.</title>
        <authorList>
            <person name="Wiegand S."/>
            <person name="Jogler M."/>
            <person name="Boedeker C."/>
            <person name="Pinto D."/>
            <person name="Vollmers J."/>
            <person name="Rivas-Marin E."/>
            <person name="Kohn T."/>
            <person name="Peeters S.H."/>
            <person name="Heuer A."/>
            <person name="Rast P."/>
            <person name="Oberbeckmann S."/>
            <person name="Bunk B."/>
            <person name="Jeske O."/>
            <person name="Meyerdierks A."/>
            <person name="Storesund J.E."/>
            <person name="Kallscheuer N."/>
            <person name="Luecker S."/>
            <person name="Lage O.M."/>
            <person name="Pohl T."/>
            <person name="Merkel B.J."/>
            <person name="Hornburger P."/>
            <person name="Mueller R.-W."/>
            <person name="Bruemmer F."/>
            <person name="Labrenz M."/>
            <person name="Spormann A.M."/>
            <person name="Op den Camp H."/>
            <person name="Overmann J."/>
            <person name="Amann R."/>
            <person name="Jetten M.S.M."/>
            <person name="Mascher T."/>
            <person name="Medema M.H."/>
            <person name="Devos D.P."/>
            <person name="Kaster A.-K."/>
            <person name="Ovreas L."/>
            <person name="Rohde M."/>
            <person name="Galperin M.Y."/>
            <person name="Jogler C."/>
        </authorList>
    </citation>
    <scope>NUCLEOTIDE SEQUENCE [LARGE SCALE GENOMIC DNA]</scope>
    <source>
        <strain evidence="3 4">Enr10</strain>
    </source>
</reference>
<dbReference type="EMBL" id="CP037421">
    <property type="protein sequence ID" value="QDT26934.1"/>
    <property type="molecule type" value="Genomic_DNA"/>
</dbReference>
<dbReference type="AlphaFoldDB" id="A0A517Q5Q9"/>
<keyword evidence="4" id="KW-1185">Reference proteome</keyword>
<evidence type="ECO:0000313" key="3">
    <source>
        <dbReference type="EMBL" id="QDT26934.1"/>
    </source>
</evidence>
<protein>
    <submittedName>
        <fullName evidence="3">Uncharacterized protein</fullName>
    </submittedName>
</protein>
<evidence type="ECO:0000256" key="1">
    <source>
        <dbReference type="SAM" id="Coils"/>
    </source>
</evidence>
<name>A0A517Q5Q9_9PLAN</name>
<dbReference type="Proteomes" id="UP000315647">
    <property type="component" value="Chromosome"/>
</dbReference>
<feature type="region of interest" description="Disordered" evidence="2">
    <location>
        <begin position="487"/>
        <end position="506"/>
    </location>
</feature>